<gene>
    <name evidence="1" type="ORF">FYJ37_04000</name>
</gene>
<sequence length="114" mass="13193">MMVEKLLKLPGFLYDIGGRYYYLGKWICKECTDTEATDCVTMYHMCRNGHEEPDTNLYFQKIRAFSDFALDIPYNPAQIEENMAALAAALTDAHRESLARQIAGFEEDMEKYCQ</sequence>
<dbReference type="EMBL" id="VUMB01000006">
    <property type="protein sequence ID" value="MSS39544.1"/>
    <property type="molecule type" value="Genomic_DNA"/>
</dbReference>
<dbReference type="GeneID" id="62696487"/>
<comment type="caution">
    <text evidence="1">The sequence shown here is derived from an EMBL/GenBank/DDBJ whole genome shotgun (WGS) entry which is preliminary data.</text>
</comment>
<proteinExistence type="predicted"/>
<evidence type="ECO:0000313" key="1">
    <source>
        <dbReference type="EMBL" id="MSS39544.1"/>
    </source>
</evidence>
<name>A0A844FAW5_CLOSV</name>
<evidence type="ECO:0000313" key="2">
    <source>
        <dbReference type="Proteomes" id="UP000462363"/>
    </source>
</evidence>
<dbReference type="AlphaFoldDB" id="A0A844FAW5"/>
<reference evidence="1 2" key="1">
    <citation type="submission" date="2019-08" db="EMBL/GenBank/DDBJ databases">
        <title>In-depth cultivation of the pig gut microbiome towards novel bacterial diversity and tailored functional studies.</title>
        <authorList>
            <person name="Wylensek D."/>
            <person name="Hitch T.C.A."/>
            <person name="Clavel T."/>
        </authorList>
    </citation>
    <scope>NUCLEOTIDE SEQUENCE [LARGE SCALE GENOMIC DNA]</scope>
    <source>
        <strain evidence="1 2">BL-389-WT-3D</strain>
    </source>
</reference>
<protein>
    <submittedName>
        <fullName evidence="1">Uncharacterized protein</fullName>
    </submittedName>
</protein>
<dbReference type="Proteomes" id="UP000462363">
    <property type="component" value="Unassembled WGS sequence"/>
</dbReference>
<accession>A0A844FAW5</accession>
<organism evidence="1 2">
    <name type="scientific">Clostridium scindens (strain JCM 10418 / VPI 12708)</name>
    <dbReference type="NCBI Taxonomy" id="29347"/>
    <lineage>
        <taxon>Bacteria</taxon>
        <taxon>Bacillati</taxon>
        <taxon>Bacillota</taxon>
        <taxon>Clostridia</taxon>
        <taxon>Lachnospirales</taxon>
        <taxon>Lachnospiraceae</taxon>
    </lineage>
</organism>
<dbReference type="RefSeq" id="WP_004607030.1">
    <property type="nucleotide sequence ID" value="NZ_AP024846.1"/>
</dbReference>